<name>A0ABY4QYD3_9ACTN</name>
<accession>A0ABY4QYD3</accession>
<dbReference type="EMBL" id="CP097332">
    <property type="protein sequence ID" value="UQX88579.1"/>
    <property type="molecule type" value="Genomic_DNA"/>
</dbReference>
<evidence type="ECO:0000256" key="1">
    <source>
        <dbReference type="SAM" id="SignalP"/>
    </source>
</evidence>
<reference evidence="2" key="2">
    <citation type="submission" date="2022-05" db="EMBL/GenBank/DDBJ databases">
        <authorList>
            <person name="Kim J.-S."/>
            <person name="Lee K."/>
            <person name="Suh M."/>
            <person name="Eom M."/>
            <person name="Kim J.-S."/>
            <person name="Kim D.-S."/>
            <person name="Ko S.-H."/>
            <person name="Shin Y."/>
            <person name="Lee J.-S."/>
        </authorList>
    </citation>
    <scope>NUCLEOTIDE SEQUENCE</scope>
    <source>
        <strain evidence="2">N237</strain>
    </source>
</reference>
<dbReference type="SUPFAM" id="SSF63829">
    <property type="entry name" value="Calcium-dependent phosphotriesterase"/>
    <property type="match status" value="1"/>
</dbReference>
<dbReference type="InterPro" id="IPR011042">
    <property type="entry name" value="6-blade_b-propeller_TolB-like"/>
</dbReference>
<dbReference type="InterPro" id="IPR048031">
    <property type="entry name" value="ScyD/ScyE-like"/>
</dbReference>
<keyword evidence="3" id="KW-1185">Reference proteome</keyword>
<dbReference type="RefSeq" id="WP_249772217.1">
    <property type="nucleotide sequence ID" value="NZ_CP097332.1"/>
</dbReference>
<dbReference type="NCBIfam" id="NF033206">
    <property type="entry name" value="ScyE_fam"/>
    <property type="match status" value="1"/>
</dbReference>
<dbReference type="Proteomes" id="UP001056336">
    <property type="component" value="Chromosome"/>
</dbReference>
<reference evidence="2" key="1">
    <citation type="journal article" date="2018" name="Int. J. Syst. Evol. Microbiol.">
        <title>Jatrophihabitans telluris sp. nov., isolated from sediment soil of lava forest wetlands and the emended description of the genus Jatrophihabitans.</title>
        <authorList>
            <person name="Lee K.C."/>
            <person name="Suh M.K."/>
            <person name="Eom M.K."/>
            <person name="Kim K.K."/>
            <person name="Kim J.S."/>
            <person name="Kim D.S."/>
            <person name="Ko S.H."/>
            <person name="Shin Y.K."/>
            <person name="Lee J.S."/>
        </authorList>
    </citation>
    <scope>NUCLEOTIDE SEQUENCE</scope>
    <source>
        <strain evidence="2">N237</strain>
    </source>
</reference>
<dbReference type="Gene3D" id="2.120.10.30">
    <property type="entry name" value="TolB, C-terminal domain"/>
    <property type="match status" value="1"/>
</dbReference>
<feature type="signal peptide" evidence="1">
    <location>
        <begin position="1"/>
        <end position="27"/>
    </location>
</feature>
<evidence type="ECO:0000313" key="3">
    <source>
        <dbReference type="Proteomes" id="UP001056336"/>
    </source>
</evidence>
<sequence length="366" mass="37403">MNKYLTLLASTASAALVAGLVAAPASGQTRIAHPKAAPPPIKLVAGGLSGPLSISFSPTGRLYASEAAVGDVTRINLNGSKKTVASGIQGLAGISAGLRYVYAVQGFVPETGGTQPGKAPLLKIDKRGHVTEVADLFQYELAHNPDGQAQGDPSDPNADSISNPFAVLAQPHRVLVADGGANDVLSVDGKGQVSTFFAPRNINEGVCAGAPNNDPQHPGCDPVPTGLAVGPHGDIYVSGLGAEAPGAARVWRLDGRTGQVKQVWKDLTDATGVAVGPDGTIYVSELFYGVDVSDPNADPTKAGRIVRIARDGHRTYAPVRLPGGLAMHHGKLYATQFSVLDLFLGSTGSGQIVTVSPKAFVAGATG</sequence>
<evidence type="ECO:0000313" key="2">
    <source>
        <dbReference type="EMBL" id="UQX88579.1"/>
    </source>
</evidence>
<feature type="chain" id="PRO_5045975157" evidence="1">
    <location>
        <begin position="28"/>
        <end position="366"/>
    </location>
</feature>
<protein>
    <submittedName>
        <fullName evidence="2">ScyD/ScyE family protein</fullName>
    </submittedName>
</protein>
<keyword evidence="1" id="KW-0732">Signal</keyword>
<proteinExistence type="predicted"/>
<gene>
    <name evidence="2" type="ORF">M6D93_00925</name>
</gene>
<organism evidence="2 3">
    <name type="scientific">Jatrophihabitans telluris</name>
    <dbReference type="NCBI Taxonomy" id="2038343"/>
    <lineage>
        <taxon>Bacteria</taxon>
        <taxon>Bacillati</taxon>
        <taxon>Actinomycetota</taxon>
        <taxon>Actinomycetes</taxon>
        <taxon>Jatrophihabitantales</taxon>
        <taxon>Jatrophihabitantaceae</taxon>
        <taxon>Jatrophihabitans</taxon>
    </lineage>
</organism>